<keyword evidence="2" id="KW-1185">Reference proteome</keyword>
<accession>A0A344PL22</accession>
<reference evidence="2" key="1">
    <citation type="submission" date="2018-07" db="EMBL/GenBank/DDBJ databases">
        <title>Genome sequencing of Paracoccus sp. SC2-6.</title>
        <authorList>
            <person name="Heo J."/>
            <person name="Kim S.-J."/>
            <person name="Kwon S.-W."/>
        </authorList>
    </citation>
    <scope>NUCLEOTIDE SEQUENCE [LARGE SCALE GENOMIC DNA]</scope>
    <source>
        <strain evidence="2">SC2-6</strain>
    </source>
</reference>
<sequence>MPQTLSYRKGDTLPLILDPRDEADAQVTGTMELRFTVAGACVPLPCTKVAEGYSADLSSLDLPARVYPVGVWMDRDGWEHVADLVINVQGGC</sequence>
<organism evidence="1 2">
    <name type="scientific">Paracoccus suum</name>
    <dbReference type="NCBI Taxonomy" id="2259340"/>
    <lineage>
        <taxon>Bacteria</taxon>
        <taxon>Pseudomonadati</taxon>
        <taxon>Pseudomonadota</taxon>
        <taxon>Alphaproteobacteria</taxon>
        <taxon>Rhodobacterales</taxon>
        <taxon>Paracoccaceae</taxon>
        <taxon>Paracoccus</taxon>
    </lineage>
</organism>
<dbReference type="AlphaFoldDB" id="A0A344PL22"/>
<dbReference type="KEGG" id="pars:DRW48_10565"/>
<dbReference type="EMBL" id="CP030918">
    <property type="protein sequence ID" value="AXC50077.1"/>
    <property type="molecule type" value="Genomic_DNA"/>
</dbReference>
<gene>
    <name evidence="1" type="ORF">DRW48_10565</name>
</gene>
<dbReference type="Proteomes" id="UP000252023">
    <property type="component" value="Chromosome"/>
</dbReference>
<protein>
    <submittedName>
        <fullName evidence="1">Uncharacterized protein</fullName>
    </submittedName>
</protein>
<evidence type="ECO:0000313" key="2">
    <source>
        <dbReference type="Proteomes" id="UP000252023"/>
    </source>
</evidence>
<name>A0A344PL22_9RHOB</name>
<dbReference type="RefSeq" id="WP_114076396.1">
    <property type="nucleotide sequence ID" value="NZ_CP030918.1"/>
</dbReference>
<evidence type="ECO:0000313" key="1">
    <source>
        <dbReference type="EMBL" id="AXC50077.1"/>
    </source>
</evidence>
<proteinExistence type="predicted"/>